<keyword evidence="2" id="KW-1185">Reference proteome</keyword>
<gene>
    <name evidence="1" type="ORF">ARB_04526</name>
</gene>
<evidence type="ECO:0000313" key="2">
    <source>
        <dbReference type="Proteomes" id="UP000008866"/>
    </source>
</evidence>
<dbReference type="GO" id="GO:0004527">
    <property type="term" value="F:exonuclease activity"/>
    <property type="evidence" value="ECO:0007669"/>
    <property type="project" value="UniProtKB-KW"/>
</dbReference>
<evidence type="ECO:0000313" key="1">
    <source>
        <dbReference type="EMBL" id="EFE36999.1"/>
    </source>
</evidence>
<dbReference type="GeneID" id="9522489"/>
<dbReference type="Proteomes" id="UP000008866">
    <property type="component" value="Unassembled WGS sequence"/>
</dbReference>
<dbReference type="GO" id="GO:0004519">
    <property type="term" value="F:endonuclease activity"/>
    <property type="evidence" value="ECO:0007669"/>
    <property type="project" value="UniProtKB-KW"/>
</dbReference>
<comment type="caution">
    <text evidence="1">The sequence shown here is derived from an EMBL/GenBank/DDBJ whole genome shotgun (WGS) entry which is preliminary data.</text>
</comment>
<dbReference type="EMBL" id="ABSU01000001">
    <property type="protein sequence ID" value="EFE36999.1"/>
    <property type="molecule type" value="Genomic_DNA"/>
</dbReference>
<dbReference type="KEGG" id="abe:ARB_04526"/>
<keyword evidence="1" id="KW-0255">Endonuclease</keyword>
<dbReference type="eggNOG" id="ENOG502RPUC">
    <property type="taxonomic scope" value="Eukaryota"/>
</dbReference>
<keyword evidence="1" id="KW-0540">Nuclease</keyword>
<name>D4AJS6_ARTBC</name>
<keyword evidence="1" id="KW-0378">Hydrolase</keyword>
<protein>
    <submittedName>
        <fullName evidence="1">Endonuclease/exonuclease/phosphatase family protein</fullName>
    </submittedName>
</protein>
<keyword evidence="1" id="KW-0269">Exonuclease</keyword>
<dbReference type="AlphaFoldDB" id="D4AJS6"/>
<organism evidence="1 2">
    <name type="scientific">Arthroderma benhamiae (strain ATCC MYA-4681 / CBS 112371)</name>
    <name type="common">Trichophyton mentagrophytes</name>
    <dbReference type="NCBI Taxonomy" id="663331"/>
    <lineage>
        <taxon>Eukaryota</taxon>
        <taxon>Fungi</taxon>
        <taxon>Dikarya</taxon>
        <taxon>Ascomycota</taxon>
        <taxon>Pezizomycotina</taxon>
        <taxon>Eurotiomycetes</taxon>
        <taxon>Eurotiomycetidae</taxon>
        <taxon>Onygenales</taxon>
        <taxon>Arthrodermataceae</taxon>
        <taxon>Trichophyton</taxon>
    </lineage>
</organism>
<dbReference type="InterPro" id="IPR036691">
    <property type="entry name" value="Endo/exonu/phosph_ase_sf"/>
</dbReference>
<dbReference type="RefSeq" id="XP_003017644.1">
    <property type="nucleotide sequence ID" value="XM_003017598.1"/>
</dbReference>
<reference evidence="2" key="1">
    <citation type="journal article" date="2011" name="Genome Biol.">
        <title>Comparative and functional genomics provide insights into the pathogenicity of dermatophytic fungi.</title>
        <authorList>
            <person name="Burmester A."/>
            <person name="Shelest E."/>
            <person name="Gloeckner G."/>
            <person name="Heddergott C."/>
            <person name="Schindler S."/>
            <person name="Staib P."/>
            <person name="Heidel A."/>
            <person name="Felder M."/>
            <person name="Petzold A."/>
            <person name="Szafranski K."/>
            <person name="Feuermann M."/>
            <person name="Pedruzzi I."/>
            <person name="Priebe S."/>
            <person name="Groth M."/>
            <person name="Winkler R."/>
            <person name="Li W."/>
            <person name="Kniemeyer O."/>
            <person name="Schroeckh V."/>
            <person name="Hertweck C."/>
            <person name="Hube B."/>
            <person name="White T.C."/>
            <person name="Platzer M."/>
            <person name="Guthke R."/>
            <person name="Heitman J."/>
            <person name="Woestemeyer J."/>
            <person name="Zipfel P.F."/>
            <person name="Monod M."/>
            <person name="Brakhage A.A."/>
        </authorList>
    </citation>
    <scope>NUCLEOTIDE SEQUENCE [LARGE SCALE GENOMIC DNA]</scope>
    <source>
        <strain evidence="2">ATCC MYA-4681 / CBS 112371</strain>
    </source>
</reference>
<sequence length="174" mass="19204">MGVAKDGRKETKSLRACNTHLDSLSSAHPIRPYQVAKATNYPEEEVIHGGVLAGNMNSIQASDDRIAGDNNLKDAYLVLGGTERDSKGYTWGYQQRPSNKHEIFWPKRLDKVRYRGGLVAGALTFIGVGVIVKGDEIRSSMRARGMGHWATDDYGLLADLEVAEVVEVEEEKKD</sequence>
<dbReference type="HOGENOM" id="CLU_1539642_0_0_1"/>
<proteinExistence type="predicted"/>
<dbReference type="Gene3D" id="3.60.10.10">
    <property type="entry name" value="Endonuclease/exonuclease/phosphatase"/>
    <property type="match status" value="1"/>
</dbReference>
<accession>D4AJS6</accession>